<sequence length="93" mass="10769">MLAFKVVFLNHALEDREVRICRRAVKDLLVSVPFLILLLIPLSPPGHMLVFSLILKVYPDFVPSPFTDHRQNVMRVYNAIKPVSEKSDHDSWK</sequence>
<feature type="transmembrane region" description="Helical" evidence="1">
    <location>
        <begin position="28"/>
        <end position="55"/>
    </location>
</feature>
<keyword evidence="1" id="KW-1133">Transmembrane helix</keyword>
<dbReference type="OrthoDB" id="275278at2759"/>
<dbReference type="InterPro" id="IPR033122">
    <property type="entry name" value="LETM1-like_RBD"/>
</dbReference>
<evidence type="ECO:0000313" key="3">
    <source>
        <dbReference type="EMBL" id="CAE7755147.1"/>
    </source>
</evidence>
<evidence type="ECO:0000256" key="1">
    <source>
        <dbReference type="SAM" id="Phobius"/>
    </source>
</evidence>
<dbReference type="Pfam" id="PF07766">
    <property type="entry name" value="LETM1_RBD"/>
    <property type="match status" value="1"/>
</dbReference>
<dbReference type="Proteomes" id="UP000649617">
    <property type="component" value="Unassembled WGS sequence"/>
</dbReference>
<dbReference type="GO" id="GO:0043022">
    <property type="term" value="F:ribosome binding"/>
    <property type="evidence" value="ECO:0007669"/>
    <property type="project" value="InterPro"/>
</dbReference>
<gene>
    <name evidence="3" type="ORF">SPIL2461_LOCUS21930</name>
</gene>
<accession>A0A812Y1B9</accession>
<protein>
    <recommendedName>
        <fullName evidence="2">Letm1 RBD domain-containing protein</fullName>
    </recommendedName>
</protein>
<organism evidence="3 4">
    <name type="scientific">Symbiodinium pilosum</name>
    <name type="common">Dinoflagellate</name>
    <dbReference type="NCBI Taxonomy" id="2952"/>
    <lineage>
        <taxon>Eukaryota</taxon>
        <taxon>Sar</taxon>
        <taxon>Alveolata</taxon>
        <taxon>Dinophyceae</taxon>
        <taxon>Suessiales</taxon>
        <taxon>Symbiodiniaceae</taxon>
        <taxon>Symbiodinium</taxon>
    </lineage>
</organism>
<reference evidence="3" key="1">
    <citation type="submission" date="2021-02" db="EMBL/GenBank/DDBJ databases">
        <authorList>
            <person name="Dougan E. K."/>
            <person name="Rhodes N."/>
            <person name="Thang M."/>
            <person name="Chan C."/>
        </authorList>
    </citation>
    <scope>NUCLEOTIDE SEQUENCE</scope>
</reference>
<keyword evidence="1" id="KW-0812">Transmembrane</keyword>
<feature type="domain" description="Letm1 RBD" evidence="2">
    <location>
        <begin position="13"/>
        <end position="76"/>
    </location>
</feature>
<dbReference type="AlphaFoldDB" id="A0A812Y1B9"/>
<keyword evidence="1" id="KW-0472">Membrane</keyword>
<evidence type="ECO:0000313" key="4">
    <source>
        <dbReference type="Proteomes" id="UP000649617"/>
    </source>
</evidence>
<proteinExistence type="predicted"/>
<name>A0A812Y1B9_SYMPI</name>
<dbReference type="EMBL" id="CAJNIZ010046721">
    <property type="protein sequence ID" value="CAE7755147.1"/>
    <property type="molecule type" value="Genomic_DNA"/>
</dbReference>
<evidence type="ECO:0000259" key="2">
    <source>
        <dbReference type="Pfam" id="PF07766"/>
    </source>
</evidence>
<comment type="caution">
    <text evidence="3">The sequence shown here is derived from an EMBL/GenBank/DDBJ whole genome shotgun (WGS) entry which is preliminary data.</text>
</comment>
<keyword evidence="4" id="KW-1185">Reference proteome</keyword>